<dbReference type="AlphaFoldDB" id="A0A7T2LMG9"/>
<dbReference type="RefSeq" id="WP_200972213.1">
    <property type="nucleotide sequence ID" value="NZ_CP065592.1"/>
</dbReference>
<dbReference type="Proteomes" id="UP000594873">
    <property type="component" value="Chromosome"/>
</dbReference>
<organism evidence="2 3">
    <name type="scientific">Allosphingosinicella flava</name>
    <dbReference type="NCBI Taxonomy" id="2771430"/>
    <lineage>
        <taxon>Bacteria</taxon>
        <taxon>Pseudomonadati</taxon>
        <taxon>Pseudomonadota</taxon>
        <taxon>Alphaproteobacteria</taxon>
        <taxon>Sphingomonadales</taxon>
        <taxon>Sphingomonadaceae</taxon>
        <taxon>Allosphingosinicella</taxon>
    </lineage>
</organism>
<keyword evidence="3" id="KW-1185">Reference proteome</keyword>
<reference evidence="2 3" key="1">
    <citation type="submission" date="2020-11" db="EMBL/GenBank/DDBJ databases">
        <title>Genome seq and assembly of Sphingosinicella sp.</title>
        <authorList>
            <person name="Chhetri G."/>
        </authorList>
    </citation>
    <scope>NUCLEOTIDE SEQUENCE [LARGE SCALE GENOMIC DNA]</scope>
    <source>
        <strain evidence="2 3">UDD2</strain>
    </source>
</reference>
<gene>
    <name evidence="2" type="ORF">IC614_02760</name>
</gene>
<dbReference type="KEGG" id="sflv:IC614_02760"/>
<name>A0A7T2LMG9_9SPHN</name>
<protein>
    <recommendedName>
        <fullName evidence="1">Trypsin-co-occurring domain-containing protein</fullName>
    </recommendedName>
</protein>
<evidence type="ECO:0000259" key="1">
    <source>
        <dbReference type="Pfam" id="PF19631"/>
    </source>
</evidence>
<dbReference type="InterPro" id="IPR045608">
    <property type="entry name" value="Trypco2"/>
</dbReference>
<sequence length="118" mass="12733">MANPSSSVDSDELAAFIASTLRAISVGVKQAHRDVAEPQRDGHATFQMPHKVLFDVAVAAKKVDELGGGLKVQVFSASGKRASEDQTVSRISFEIPWRFVDISAQPTPTLEELAERLA</sequence>
<evidence type="ECO:0000313" key="3">
    <source>
        <dbReference type="Proteomes" id="UP000594873"/>
    </source>
</evidence>
<evidence type="ECO:0000313" key="2">
    <source>
        <dbReference type="EMBL" id="QPQ55541.1"/>
    </source>
</evidence>
<dbReference type="Pfam" id="PF19631">
    <property type="entry name" value="Trypco2"/>
    <property type="match status" value="1"/>
</dbReference>
<feature type="domain" description="Trypsin-co-occurring" evidence="1">
    <location>
        <begin position="19"/>
        <end position="93"/>
    </location>
</feature>
<proteinExistence type="predicted"/>
<accession>A0A7T2LMG9</accession>
<dbReference type="EMBL" id="CP065592">
    <property type="protein sequence ID" value="QPQ55541.1"/>
    <property type="molecule type" value="Genomic_DNA"/>
</dbReference>